<evidence type="ECO:0000313" key="1">
    <source>
        <dbReference type="EMBL" id="MDC7961327.1"/>
    </source>
</evidence>
<dbReference type="Proteomes" id="UP001215078">
    <property type="component" value="Unassembled WGS sequence"/>
</dbReference>
<comment type="caution">
    <text evidence="1">The sequence shown here is derived from an EMBL/GenBank/DDBJ whole genome shotgun (WGS) entry which is preliminary data.</text>
</comment>
<dbReference type="AlphaFoldDB" id="A0AAW6ISE7"/>
<gene>
    <name evidence="1" type="ORF">PQ628_24320</name>
</gene>
<reference evidence="1" key="1">
    <citation type="submission" date="2022-10" db="EMBL/GenBank/DDBJ databases">
        <title>Human gut microbiome strain richness.</title>
        <authorList>
            <person name="Chen-Liaw A."/>
        </authorList>
    </citation>
    <scope>NUCLEOTIDE SEQUENCE</scope>
    <source>
        <strain evidence="1">RTP21484st1_H8_RTP21484_190118</strain>
    </source>
</reference>
<evidence type="ECO:0000313" key="2">
    <source>
        <dbReference type="Proteomes" id="UP001215078"/>
    </source>
</evidence>
<organism evidence="1 2">
    <name type="scientific">Bacteroides ovatus</name>
    <dbReference type="NCBI Taxonomy" id="28116"/>
    <lineage>
        <taxon>Bacteria</taxon>
        <taxon>Pseudomonadati</taxon>
        <taxon>Bacteroidota</taxon>
        <taxon>Bacteroidia</taxon>
        <taxon>Bacteroidales</taxon>
        <taxon>Bacteroidaceae</taxon>
        <taxon>Bacteroides</taxon>
    </lineage>
</organism>
<sequence>MAIFEKGLSYNFMVERIAEAKGNYYYVIVIDNKECWIKMLPFEIYQNTKKNIIRCEYRGVDSYGSHIFIEDKLSILYELYKEKEEYDFNYVKEGIDMEGTHFSVLKDKYGLVHRLYEKLSSNQKNKETPIRCKVNSIDKTQKVLILQVIENINGNCVETNIQNTNDVTTIAWIDETTLFKSINKEELIDNYFYDIIHLSEDIHLKNVINLYQSKNNKWIVHYINYFDKTHKYILIQKGNLYELAEFADLMICLINWTRTFKISKIKKIPQLKKYEGLQKAIKILQTNSLGNYKETLICTENIISEMSTLFSLFEIDPCFFSENFSFYREVCKMLYDNILTISSSIEALQDKKEKCLKAFQGILAYRIKTERKQIANKIIQIYDLSLGTEETTSSNIFSLLYSLLKNPECINSKNIHSYIDMQPQTLSAIACIIYGYRLLEKKEDPKRLLSDINKMFYFSEKYEKGRVEDEYFEIEDIEEETEKNIYSSESISNKIRTRSNENIFFLNLYKDGMYIITNKQLFENNIIKSISINPNIDKFILQCYAHGSVNKVPIRILQEKKRERKYLNGCYSQDCLKDIYVISEETYIATLSLYNNDVFVKLYSTEYISEHLSLGLKGNQVVGTNVDSTEYFLISSEYIDRLPKRLIYNTPTPLGKNIKNPYYENDILILKELEILKETI</sequence>
<name>A0AAW6ISE7_BACOV</name>
<dbReference type="RefSeq" id="WP_234131230.1">
    <property type="nucleotide sequence ID" value="NZ_JAHYPS010000034.1"/>
</dbReference>
<protein>
    <submittedName>
        <fullName evidence="1">Uncharacterized protein</fullName>
    </submittedName>
</protein>
<accession>A0AAW6ISE7</accession>
<dbReference type="EMBL" id="JAQQPO010000044">
    <property type="protein sequence ID" value="MDC7961327.1"/>
    <property type="molecule type" value="Genomic_DNA"/>
</dbReference>
<proteinExistence type="predicted"/>